<dbReference type="InterPro" id="IPR003730">
    <property type="entry name" value="Cu_polyphenol_OxRdtase"/>
</dbReference>
<dbReference type="RefSeq" id="WP_079541403.1">
    <property type="nucleotide sequence ID" value="NZ_FKLO01000063.1"/>
</dbReference>
<evidence type="ECO:0000256" key="5">
    <source>
        <dbReference type="ARBA" id="ARBA00022801"/>
    </source>
</evidence>
<dbReference type="PANTHER" id="PTHR30616:SF2">
    <property type="entry name" value="PURINE NUCLEOSIDE PHOSPHORYLASE LACC1"/>
    <property type="match status" value="1"/>
</dbReference>
<dbReference type="NCBIfam" id="TIGR00726">
    <property type="entry name" value="peptidoglycan editing factor PgeF"/>
    <property type="match status" value="1"/>
</dbReference>
<comment type="catalytic activity">
    <reaction evidence="9">
        <text>S-methyl-5'-thioadenosine + phosphate = 5-(methylsulfanyl)-alpha-D-ribose 1-phosphate + adenine</text>
        <dbReference type="Rhea" id="RHEA:11852"/>
        <dbReference type="ChEBI" id="CHEBI:16708"/>
        <dbReference type="ChEBI" id="CHEBI:17509"/>
        <dbReference type="ChEBI" id="CHEBI:43474"/>
        <dbReference type="ChEBI" id="CHEBI:58533"/>
        <dbReference type="EC" id="2.4.2.28"/>
    </reaction>
    <physiologicalReaction direction="left-to-right" evidence="9">
        <dbReference type="Rhea" id="RHEA:11853"/>
    </physiologicalReaction>
</comment>
<evidence type="ECO:0000256" key="8">
    <source>
        <dbReference type="ARBA" id="ARBA00048968"/>
    </source>
</evidence>
<dbReference type="SUPFAM" id="SSF64438">
    <property type="entry name" value="CNF1/YfiH-like putative cysteine hydrolases"/>
    <property type="match status" value="1"/>
</dbReference>
<comment type="catalytic activity">
    <reaction evidence="7">
        <text>adenosine + H2O + H(+) = inosine + NH4(+)</text>
        <dbReference type="Rhea" id="RHEA:24408"/>
        <dbReference type="ChEBI" id="CHEBI:15377"/>
        <dbReference type="ChEBI" id="CHEBI:15378"/>
        <dbReference type="ChEBI" id="CHEBI:16335"/>
        <dbReference type="ChEBI" id="CHEBI:17596"/>
        <dbReference type="ChEBI" id="CHEBI:28938"/>
        <dbReference type="EC" id="3.5.4.4"/>
    </reaction>
    <physiologicalReaction direction="left-to-right" evidence="7">
        <dbReference type="Rhea" id="RHEA:24409"/>
    </physiologicalReaction>
</comment>
<dbReference type="InterPro" id="IPR011324">
    <property type="entry name" value="Cytotoxic_necrot_fac-like_cat"/>
</dbReference>
<dbReference type="InterPro" id="IPR038371">
    <property type="entry name" value="Cu_polyphenol_OxRdtase_sf"/>
</dbReference>
<organism evidence="11 12">
    <name type="scientific">Cardiobacterium hominis</name>
    <dbReference type="NCBI Taxonomy" id="2718"/>
    <lineage>
        <taxon>Bacteria</taxon>
        <taxon>Pseudomonadati</taxon>
        <taxon>Pseudomonadota</taxon>
        <taxon>Gammaproteobacteria</taxon>
        <taxon>Cardiobacteriales</taxon>
        <taxon>Cardiobacteriaceae</taxon>
        <taxon>Cardiobacterium</taxon>
    </lineage>
</organism>
<evidence type="ECO:0000256" key="6">
    <source>
        <dbReference type="ARBA" id="ARBA00022833"/>
    </source>
</evidence>
<dbReference type="Proteomes" id="UP000190837">
    <property type="component" value="Unassembled WGS sequence"/>
</dbReference>
<protein>
    <recommendedName>
        <fullName evidence="10">Purine nucleoside phosphorylase</fullName>
    </recommendedName>
</protein>
<dbReference type="GO" id="GO:0005507">
    <property type="term" value="F:copper ion binding"/>
    <property type="evidence" value="ECO:0007669"/>
    <property type="project" value="TreeGrafter"/>
</dbReference>
<accession>A0A1C3H5G3</accession>
<dbReference type="Pfam" id="PF02578">
    <property type="entry name" value="Cu-oxidase_4"/>
    <property type="match status" value="1"/>
</dbReference>
<proteinExistence type="inferred from homology"/>
<dbReference type="EMBL" id="FKLO01000063">
    <property type="protein sequence ID" value="SAM67690.1"/>
    <property type="molecule type" value="Genomic_DNA"/>
</dbReference>
<evidence type="ECO:0000256" key="1">
    <source>
        <dbReference type="ARBA" id="ARBA00000553"/>
    </source>
</evidence>
<keyword evidence="5" id="KW-0378">Hydrolase</keyword>
<evidence type="ECO:0000313" key="11">
    <source>
        <dbReference type="EMBL" id="SAM67690.1"/>
    </source>
</evidence>
<gene>
    <name evidence="11" type="ORF">CHUV0807_1834</name>
</gene>
<keyword evidence="6" id="KW-0862">Zinc</keyword>
<dbReference type="Gene3D" id="3.60.140.10">
    <property type="entry name" value="CNF1/YfiH-like putative cysteine hydrolases"/>
    <property type="match status" value="1"/>
</dbReference>
<comment type="catalytic activity">
    <reaction evidence="1">
        <text>inosine + phosphate = alpha-D-ribose 1-phosphate + hypoxanthine</text>
        <dbReference type="Rhea" id="RHEA:27646"/>
        <dbReference type="ChEBI" id="CHEBI:17368"/>
        <dbReference type="ChEBI" id="CHEBI:17596"/>
        <dbReference type="ChEBI" id="CHEBI:43474"/>
        <dbReference type="ChEBI" id="CHEBI:57720"/>
        <dbReference type="EC" id="2.4.2.1"/>
    </reaction>
    <physiologicalReaction direction="left-to-right" evidence="1">
        <dbReference type="Rhea" id="RHEA:27647"/>
    </physiologicalReaction>
</comment>
<comment type="similarity">
    <text evidence="2 10">Belongs to the purine nucleoside phosphorylase YfiH/LACC1 family.</text>
</comment>
<evidence type="ECO:0000256" key="2">
    <source>
        <dbReference type="ARBA" id="ARBA00007353"/>
    </source>
</evidence>
<evidence type="ECO:0000256" key="3">
    <source>
        <dbReference type="ARBA" id="ARBA00022679"/>
    </source>
</evidence>
<dbReference type="GO" id="GO:0017061">
    <property type="term" value="F:S-methyl-5-thioadenosine phosphorylase activity"/>
    <property type="evidence" value="ECO:0007669"/>
    <property type="project" value="UniProtKB-EC"/>
</dbReference>
<dbReference type="GO" id="GO:0016787">
    <property type="term" value="F:hydrolase activity"/>
    <property type="evidence" value="ECO:0007669"/>
    <property type="project" value="UniProtKB-KW"/>
</dbReference>
<evidence type="ECO:0000256" key="9">
    <source>
        <dbReference type="ARBA" id="ARBA00049893"/>
    </source>
</evidence>
<dbReference type="PANTHER" id="PTHR30616">
    <property type="entry name" value="UNCHARACTERIZED PROTEIN YFIH"/>
    <property type="match status" value="1"/>
</dbReference>
<evidence type="ECO:0000256" key="7">
    <source>
        <dbReference type="ARBA" id="ARBA00047989"/>
    </source>
</evidence>
<sequence length="250" mass="27063">MQALFPAEIPWLAADWPLADRFVAGTSMTANPLVTQGFNLARHVADEPSRVEAARARLATLLPPEARWLWLSQVHSATVWQAADYLAGAEGDALVSREAARVPVVMTADCVPVLLADKDATVWAAVHAGWPGLHRDIIAATVAAMAVAPASFFAWIGPCIRQANYEVDAPFYQRFVEADGRYATAFVANRPGHWLADLPAIARMQLQEAGLPAAQISDCGLCSFADSRFFSHRRNGAQAGRMATFIAPRL</sequence>
<keyword evidence="4" id="KW-0479">Metal-binding</keyword>
<comment type="catalytic activity">
    <reaction evidence="8">
        <text>adenosine + phosphate = alpha-D-ribose 1-phosphate + adenine</text>
        <dbReference type="Rhea" id="RHEA:27642"/>
        <dbReference type="ChEBI" id="CHEBI:16335"/>
        <dbReference type="ChEBI" id="CHEBI:16708"/>
        <dbReference type="ChEBI" id="CHEBI:43474"/>
        <dbReference type="ChEBI" id="CHEBI:57720"/>
        <dbReference type="EC" id="2.4.2.1"/>
    </reaction>
    <physiologicalReaction direction="left-to-right" evidence="8">
        <dbReference type="Rhea" id="RHEA:27643"/>
    </physiologicalReaction>
</comment>
<dbReference type="AlphaFoldDB" id="A0A1C3H5G3"/>
<reference evidence="12" key="1">
    <citation type="submission" date="2016-04" db="EMBL/GenBank/DDBJ databases">
        <authorList>
            <person name="Tagini F."/>
        </authorList>
    </citation>
    <scope>NUCLEOTIDE SEQUENCE [LARGE SCALE GENOMIC DNA]</scope>
    <source>
        <strain evidence="12">CHUV0807</strain>
    </source>
</reference>
<name>A0A1C3H5G3_9GAMM</name>
<keyword evidence="3" id="KW-0808">Transferase</keyword>
<evidence type="ECO:0000256" key="4">
    <source>
        <dbReference type="ARBA" id="ARBA00022723"/>
    </source>
</evidence>
<evidence type="ECO:0000256" key="10">
    <source>
        <dbReference type="RuleBase" id="RU361274"/>
    </source>
</evidence>
<dbReference type="CDD" id="cd16833">
    <property type="entry name" value="YfiH"/>
    <property type="match status" value="1"/>
</dbReference>
<evidence type="ECO:0000313" key="12">
    <source>
        <dbReference type="Proteomes" id="UP000190837"/>
    </source>
</evidence>